<dbReference type="FunCoup" id="A0A6I8V3B4">
    <property type="interactions" value="1653"/>
</dbReference>
<evidence type="ECO:0000256" key="3">
    <source>
        <dbReference type="ARBA" id="ARBA00022448"/>
    </source>
</evidence>
<dbReference type="SMART" id="SM00913">
    <property type="entry name" value="IBN_N"/>
    <property type="match status" value="1"/>
</dbReference>
<dbReference type="GO" id="GO:0031267">
    <property type="term" value="F:small GTPase binding"/>
    <property type="evidence" value="ECO:0007669"/>
    <property type="project" value="InterPro"/>
</dbReference>
<keyword evidence="4" id="KW-0963">Cytoplasm</keyword>
<dbReference type="Gene3D" id="1.25.10.10">
    <property type="entry name" value="Leucine-rich Repeat Variant"/>
    <property type="match status" value="1"/>
</dbReference>
<protein>
    <submittedName>
        <fullName evidence="10">Importin-4-like</fullName>
    </submittedName>
</protein>
<proteinExistence type="predicted"/>
<dbReference type="Pfam" id="PF25780">
    <property type="entry name" value="TPR_IPO5"/>
    <property type="match status" value="1"/>
</dbReference>
<reference evidence="9" key="1">
    <citation type="submission" date="2024-06" db="UniProtKB">
        <authorList>
            <consortium name="RefSeq"/>
        </authorList>
    </citation>
    <scope>NUCLEOTIDE SEQUENCE [LARGE SCALE GENOMIC DNA]</scope>
    <source>
        <strain evidence="9">MV2-25</strain>
    </source>
</reference>
<reference evidence="10" key="2">
    <citation type="submission" date="2025-08" db="UniProtKB">
        <authorList>
            <consortium name="RefSeq"/>
        </authorList>
    </citation>
    <scope>IDENTIFICATION</scope>
    <source>
        <strain evidence="10">MV-25-SWS-2005</strain>
        <tissue evidence="10">Whole body</tissue>
    </source>
</reference>
<dbReference type="InterPro" id="IPR057672">
    <property type="entry name" value="TPR_IPO4/5"/>
</dbReference>
<evidence type="ECO:0000313" key="10">
    <source>
        <dbReference type="RefSeq" id="XP_002137156.2"/>
    </source>
</evidence>
<dbReference type="AlphaFoldDB" id="A0A6I8V3B4"/>
<keyword evidence="6" id="KW-0653">Protein transport</keyword>
<dbReference type="Proteomes" id="UP000001819">
    <property type="component" value="Chromosome 2"/>
</dbReference>
<sequence length="1066" mass="118674">MEAALVDIIGGIMCTDTRRIHECTTALGQAFRNPQTLTGLCQILVSPREAPVRQLAVLLMNKRLQKLHHWQMAAPEQQEEIKSCMLQALIGEEQKGVRNAIGKLIGTLVRHEADKEDSWLADLLAISFRFCNMPDRKKSELGASIFCTLAEAAPDHFLSRMPAAFELFSCVLVAAQAKGDMATTTVANMMMGMCFLVPLVDSHTEETLENTVPLMLFALQAFAQKGVVSEFSTGFDMLDSMVENTPKLLNKNIQNVVQFCLEILRNKQFYAPIRIEVVDFVGRVVSVKKRTIVKQKLLGPILVAIFEMICSVFDSDEEEDDYFTGTFNSPGSAATQALDNMAFDLSSEKLLRALLPIIEPSLQSPDPLRRRGAFMCIAVISEGCSEYIKRNNLEILLSLIIQRGVIDPDPRVHNVAFFALGQFTEHMQPEISTFAPQIMPVVLDFIHQVVVEAKMTHSVEPNKLNRIFNALEDLCDHLEDEILPHLPVVMECLFECMDQENHVHIRKLALISISTVASVSKTNFSRYLNPIVHILSHYLVYECSAPLNELRIVAIDTLASIASSVGKENFTHLTDCTLQFSLTMLDQGPDDPDLRRAIYSLLSGLSFILTDNMDTAFPRFVARMLQSVASTECDNESNNHDVGDGSDDLQVENDFVLEKEEATLALRDFAVNSSKSFTPYLTKAFEVVHKNIDHNQEVIRKASIDALYAFVIALGYTADIDGVKLACTILVPHFTHLIKKDEEPDIVCTILENLGALFKAVKKAALPLAQLAEAVVEGITDVLLSKTACQYSEHVDDGEGDTDTEESEDDEMVIESAANLVVTISYALDPETYSMYFGRLYKLLLTQLEKAKKNDDLNQRTLVYRVLSECIRPLGIRVVTYFDDLLPVFLEGSTDCQPKARHCCFFGLGELVYNAEEHSFGSFSVILQALSDAIARETDAFAVDNICGALARLIITNCNIMPLGFVLPVFMHNLPLRQDPEDYDIVLMAFRVLYMNARPSVVDYIGQMVAVTLNALVNGKLSDSESTASAVSFVKELKDDYPHHFNNVASTCNSAEAFEIVQNLLN</sequence>
<feature type="domain" description="Importin N-terminal" evidence="8">
    <location>
        <begin position="23"/>
        <end position="91"/>
    </location>
</feature>
<dbReference type="GO" id="GO:0006606">
    <property type="term" value="P:protein import into nucleus"/>
    <property type="evidence" value="ECO:0007669"/>
    <property type="project" value="InterPro"/>
</dbReference>
<name>A0A6I8V3B4_DROPS</name>
<evidence type="ECO:0000256" key="2">
    <source>
        <dbReference type="ARBA" id="ARBA00004496"/>
    </source>
</evidence>
<dbReference type="RefSeq" id="XP_002137156.2">
    <property type="nucleotide sequence ID" value="XM_002137120.3"/>
</dbReference>
<dbReference type="InterPro" id="IPR058584">
    <property type="entry name" value="IMB1_TNPO1-like_TPR"/>
</dbReference>
<dbReference type="KEGG" id="dpo:6896971"/>
<dbReference type="InParanoid" id="A0A6I8V3B4"/>
<dbReference type="InterPro" id="IPR016024">
    <property type="entry name" value="ARM-type_fold"/>
</dbReference>
<evidence type="ECO:0000256" key="7">
    <source>
        <dbReference type="ARBA" id="ARBA00023242"/>
    </source>
</evidence>
<comment type="subcellular location">
    <subcellularLocation>
        <location evidence="2">Cytoplasm</location>
    </subcellularLocation>
    <subcellularLocation>
        <location evidence="1">Nucleus</location>
    </subcellularLocation>
</comment>
<evidence type="ECO:0000256" key="1">
    <source>
        <dbReference type="ARBA" id="ARBA00004123"/>
    </source>
</evidence>
<keyword evidence="7" id="KW-0539">Nucleus</keyword>
<evidence type="ECO:0000256" key="4">
    <source>
        <dbReference type="ARBA" id="ARBA00022490"/>
    </source>
</evidence>
<dbReference type="InterPro" id="IPR001494">
    <property type="entry name" value="Importin-beta_N"/>
</dbReference>
<dbReference type="PANTHER" id="PTHR10527">
    <property type="entry name" value="IMPORTIN BETA"/>
    <property type="match status" value="1"/>
</dbReference>
<keyword evidence="5" id="KW-0677">Repeat</keyword>
<dbReference type="InterPro" id="IPR040122">
    <property type="entry name" value="Importin_beta"/>
</dbReference>
<keyword evidence="9" id="KW-1185">Reference proteome</keyword>
<dbReference type="InterPro" id="IPR011989">
    <property type="entry name" value="ARM-like"/>
</dbReference>
<evidence type="ECO:0000256" key="5">
    <source>
        <dbReference type="ARBA" id="ARBA00022737"/>
    </source>
</evidence>
<dbReference type="Pfam" id="PF25574">
    <property type="entry name" value="TPR_IMB1"/>
    <property type="match status" value="1"/>
</dbReference>
<dbReference type="GO" id="GO:0005737">
    <property type="term" value="C:cytoplasm"/>
    <property type="evidence" value="ECO:0007669"/>
    <property type="project" value="UniProtKB-SubCell"/>
</dbReference>
<keyword evidence="3" id="KW-0813">Transport</keyword>
<evidence type="ECO:0000313" key="9">
    <source>
        <dbReference type="Proteomes" id="UP000001819"/>
    </source>
</evidence>
<evidence type="ECO:0000256" key="6">
    <source>
        <dbReference type="ARBA" id="ARBA00022927"/>
    </source>
</evidence>
<dbReference type="SUPFAM" id="SSF48371">
    <property type="entry name" value="ARM repeat"/>
    <property type="match status" value="2"/>
</dbReference>
<accession>A0A6I8V3B4</accession>
<evidence type="ECO:0000259" key="8">
    <source>
        <dbReference type="SMART" id="SM00913"/>
    </source>
</evidence>
<gene>
    <name evidence="10" type="primary">LOC6896971</name>
</gene>
<dbReference type="Pfam" id="PF03810">
    <property type="entry name" value="IBN_N"/>
    <property type="match status" value="1"/>
</dbReference>
<organism evidence="9 10">
    <name type="scientific">Drosophila pseudoobscura pseudoobscura</name>
    <name type="common">Fruit fly</name>
    <dbReference type="NCBI Taxonomy" id="46245"/>
    <lineage>
        <taxon>Eukaryota</taxon>
        <taxon>Metazoa</taxon>
        <taxon>Ecdysozoa</taxon>
        <taxon>Arthropoda</taxon>
        <taxon>Hexapoda</taxon>
        <taxon>Insecta</taxon>
        <taxon>Pterygota</taxon>
        <taxon>Neoptera</taxon>
        <taxon>Endopterygota</taxon>
        <taxon>Diptera</taxon>
        <taxon>Brachycera</taxon>
        <taxon>Muscomorpha</taxon>
        <taxon>Ephydroidea</taxon>
        <taxon>Drosophilidae</taxon>
        <taxon>Drosophila</taxon>
        <taxon>Sophophora</taxon>
    </lineage>
</organism>